<dbReference type="EMBL" id="MPJZ01000010">
    <property type="protein sequence ID" value="OLU47136.1"/>
    <property type="molecule type" value="Genomic_DNA"/>
</dbReference>
<dbReference type="Pfam" id="PF13614">
    <property type="entry name" value="AAA_31"/>
    <property type="match status" value="1"/>
</dbReference>
<evidence type="ECO:0000256" key="2">
    <source>
        <dbReference type="ARBA" id="ARBA00049360"/>
    </source>
</evidence>
<dbReference type="OrthoDB" id="9815116at2"/>
<evidence type="ECO:0000313" key="6">
    <source>
        <dbReference type="EMBL" id="AMK55905.1"/>
    </source>
</evidence>
<dbReference type="EMBL" id="CP011391">
    <property type="protein sequence ID" value="AMK55905.1"/>
    <property type="molecule type" value="Genomic_DNA"/>
</dbReference>
<protein>
    <recommendedName>
        <fullName evidence="4">Sporulation initiation inhibitor protein Soj</fullName>
    </recommendedName>
</protein>
<organism evidence="6 8">
    <name type="scientific">Faecalibaculum rodentium</name>
    <dbReference type="NCBI Taxonomy" id="1702221"/>
    <lineage>
        <taxon>Bacteria</taxon>
        <taxon>Bacillati</taxon>
        <taxon>Bacillota</taxon>
        <taxon>Erysipelotrichia</taxon>
        <taxon>Erysipelotrichales</taxon>
        <taxon>Erysipelotrichaceae</taxon>
        <taxon>Faecalibaculum</taxon>
    </lineage>
</organism>
<gene>
    <name evidence="6" type="ORF">AALO17_27710</name>
    <name evidence="7" type="ORF">BO223_01275</name>
</gene>
<comment type="subunit">
    <text evidence="3">Dimerizes in the presence of ATP but not ADP; ATP-binding is required for double-stranded (ds)DNA-binding. Interacts with DnaA.</text>
</comment>
<reference evidence="6 8" key="1">
    <citation type="journal article" date="2016" name="Gut Pathog.">
        <title>Whole genome sequencing of "Faecalibaculum rodentium" ALO17, isolated from C57BL/6J laboratory mouse feces.</title>
        <authorList>
            <person name="Lim S."/>
            <person name="Chang D.H."/>
            <person name="Ahn S."/>
            <person name="Kim B.C."/>
        </authorList>
    </citation>
    <scope>NUCLEOTIDE SEQUENCE [LARGE SCALE GENOMIC DNA]</scope>
    <source>
        <strain evidence="6 8">Alo17</strain>
    </source>
</reference>
<feature type="domain" description="AAA" evidence="5">
    <location>
        <begin position="3"/>
        <end position="179"/>
    </location>
</feature>
<dbReference type="GeneID" id="78479231"/>
<dbReference type="PATRIC" id="fig|1702221.3.peg.2699"/>
<comment type="catalytic activity">
    <reaction evidence="2">
        <text>ATP + H2O = ADP + phosphate + H(+)</text>
        <dbReference type="Rhea" id="RHEA:13065"/>
        <dbReference type="ChEBI" id="CHEBI:15377"/>
        <dbReference type="ChEBI" id="CHEBI:15378"/>
        <dbReference type="ChEBI" id="CHEBI:30616"/>
        <dbReference type="ChEBI" id="CHEBI:43474"/>
        <dbReference type="ChEBI" id="CHEBI:456216"/>
    </reaction>
</comment>
<evidence type="ECO:0000313" key="7">
    <source>
        <dbReference type="EMBL" id="OLU47136.1"/>
    </source>
</evidence>
<dbReference type="Gene3D" id="3.40.50.300">
    <property type="entry name" value="P-loop containing nucleotide triphosphate hydrolases"/>
    <property type="match status" value="1"/>
</dbReference>
<dbReference type="Proteomes" id="UP000186758">
    <property type="component" value="Unassembled WGS sequence"/>
</dbReference>
<dbReference type="SUPFAM" id="SSF52540">
    <property type="entry name" value="P-loop containing nucleoside triphosphate hydrolases"/>
    <property type="match status" value="1"/>
</dbReference>
<proteinExistence type="inferred from homology"/>
<dbReference type="STRING" id="1702221.AALO17_27710"/>
<evidence type="ECO:0000313" key="8">
    <source>
        <dbReference type="Proteomes" id="UP000069771"/>
    </source>
</evidence>
<dbReference type="FunFam" id="3.40.50.300:FF:000285">
    <property type="entry name" value="Sporulation initiation inhibitor Soj"/>
    <property type="match status" value="1"/>
</dbReference>
<sequence length="261" mass="28392">MAKVMAISNQKGGVGKTTTAINLAAGLSAAGKTVLLVDFDSQGNASQGLSAFFTEDQPTVYSVLMEGVPVQEAVVRSEANGFDILPANLALAGADLEMDKQGAGKEQLLSRALEPLRDQYDYILIDCPPSLGLLNTNALTAADTVLIPVQCEYYALEGITQLLITIRLVQHTSNPGLRIEGILMTMYDIRTRLSVEVAQEVRQTFGRLVYQTSIPRNVRLSEAPSRGLSIFQYDPRCTGAQKYQALTEEILERARQEGSHE</sequence>
<dbReference type="Proteomes" id="UP000069771">
    <property type="component" value="Chromosome"/>
</dbReference>
<dbReference type="InterPro" id="IPR050678">
    <property type="entry name" value="DNA_Partitioning_ATPase"/>
</dbReference>
<evidence type="ECO:0000259" key="5">
    <source>
        <dbReference type="Pfam" id="PF13614"/>
    </source>
</evidence>
<dbReference type="PIRSF" id="PIRSF009320">
    <property type="entry name" value="Nuc_binding_HP_1000"/>
    <property type="match status" value="1"/>
</dbReference>
<name>A0A140DZ28_9FIRM</name>
<evidence type="ECO:0000313" key="9">
    <source>
        <dbReference type="Proteomes" id="UP000186758"/>
    </source>
</evidence>
<evidence type="ECO:0000256" key="1">
    <source>
        <dbReference type="ARBA" id="ARBA00006976"/>
    </source>
</evidence>
<evidence type="ECO:0000256" key="3">
    <source>
        <dbReference type="ARBA" id="ARBA00062323"/>
    </source>
</evidence>
<dbReference type="KEGG" id="fro:AALO17_27710"/>
<accession>A0A140DZ28</accession>
<dbReference type="InterPro" id="IPR027417">
    <property type="entry name" value="P-loop_NTPase"/>
</dbReference>
<comment type="similarity">
    <text evidence="1">Belongs to the ParA family.</text>
</comment>
<dbReference type="PANTHER" id="PTHR13696:SF52">
    <property type="entry name" value="PARA FAMILY PROTEIN CT_582"/>
    <property type="match status" value="1"/>
</dbReference>
<dbReference type="RefSeq" id="WP_067559958.1">
    <property type="nucleotide sequence ID" value="NZ_CAJTBG010000059.1"/>
</dbReference>
<dbReference type="InterPro" id="IPR025669">
    <property type="entry name" value="AAA_dom"/>
</dbReference>
<dbReference type="AlphaFoldDB" id="A0A140DZ28"/>
<reference evidence="7 9" key="2">
    <citation type="submission" date="2016-11" db="EMBL/GenBank/DDBJ databases">
        <title>Description of two novel members of the family Erysipelotrichaceae: Ileibacterium lipovorans gen. nov., sp. nov. and Dubosiella newyorkensis, gen. nov., sp. nov.</title>
        <authorList>
            <person name="Cox L.M."/>
            <person name="Sohn J."/>
            <person name="Tyrrell K.L."/>
            <person name="Citron D.M."/>
            <person name="Lawson P.A."/>
            <person name="Patel N.B."/>
            <person name="Iizumi T."/>
            <person name="Perez-Perez G.I."/>
            <person name="Goldstein E.J."/>
            <person name="Blaser M.J."/>
        </authorList>
    </citation>
    <scope>NUCLEOTIDE SEQUENCE [LARGE SCALE GENOMIC DNA]</scope>
    <source>
        <strain evidence="7 9">NYU-BL-K8</strain>
    </source>
</reference>
<dbReference type="PANTHER" id="PTHR13696">
    <property type="entry name" value="P-LOOP CONTAINING NUCLEOSIDE TRIPHOSPHATE HYDROLASE"/>
    <property type="match status" value="1"/>
</dbReference>
<keyword evidence="8" id="KW-1185">Reference proteome</keyword>
<dbReference type="CDD" id="cd02042">
    <property type="entry name" value="ParAB_family"/>
    <property type="match status" value="1"/>
</dbReference>
<evidence type="ECO:0000256" key="4">
    <source>
        <dbReference type="ARBA" id="ARBA00071824"/>
    </source>
</evidence>